<protein>
    <recommendedName>
        <fullName evidence="10">Phosphatidylglycerol--prolipoprotein diacylglyceryl transferase</fullName>
    </recommendedName>
</protein>
<sequence length="264" mass="30521">MDFEIFFMLPILFTIGRFNVYSFGFFLALSFLLSTFIVWKFAKEDLKETEYFDAFLYTNIVVLAFARIFYIITHFSDFDFNPLRLIVVREAPGLSLLGGLIGGAVFLFFYARRKKYDFLHLADLFSLAFSFALIFAKIGEQLGGAGYGRETRFFLGVKVVGLTGIRHPTELYEALLYILLSIILLVLYKKSVRRKIPSGVVSYLFVILTCFIFFGLEFLKERSVYWSILSERQIGSVLIFLLISIPVLRKIIIAKWLSKKKKNI</sequence>
<dbReference type="GO" id="GO:0042158">
    <property type="term" value="P:lipoprotein biosynthetic process"/>
    <property type="evidence" value="ECO:0007669"/>
    <property type="project" value="InterPro"/>
</dbReference>
<feature type="transmembrane region" description="Helical" evidence="7">
    <location>
        <begin position="200"/>
        <end position="219"/>
    </location>
</feature>
<evidence type="ECO:0000256" key="4">
    <source>
        <dbReference type="ARBA" id="ARBA00022692"/>
    </source>
</evidence>
<organism evidence="8 9">
    <name type="scientific">Candidatus Gottesmanbacteria bacterium RIFCSPHIGHO2_02_FULL_39_11</name>
    <dbReference type="NCBI Taxonomy" id="1798382"/>
    <lineage>
        <taxon>Bacteria</taxon>
        <taxon>Candidatus Gottesmaniibacteriota</taxon>
    </lineage>
</organism>
<evidence type="ECO:0000256" key="2">
    <source>
        <dbReference type="ARBA" id="ARBA00022475"/>
    </source>
</evidence>
<evidence type="ECO:0000256" key="7">
    <source>
        <dbReference type="SAM" id="Phobius"/>
    </source>
</evidence>
<accession>A0A1F5ZU26</accession>
<evidence type="ECO:0000256" key="3">
    <source>
        <dbReference type="ARBA" id="ARBA00022679"/>
    </source>
</evidence>
<evidence type="ECO:0000313" key="8">
    <source>
        <dbReference type="EMBL" id="OGG15567.1"/>
    </source>
</evidence>
<feature type="transmembrane region" description="Helical" evidence="7">
    <location>
        <begin position="171"/>
        <end position="188"/>
    </location>
</feature>
<feature type="transmembrane region" description="Helical" evidence="7">
    <location>
        <begin position="234"/>
        <end position="252"/>
    </location>
</feature>
<reference evidence="8 9" key="1">
    <citation type="journal article" date="2016" name="Nat. Commun.">
        <title>Thousands of microbial genomes shed light on interconnected biogeochemical processes in an aquifer system.</title>
        <authorList>
            <person name="Anantharaman K."/>
            <person name="Brown C.T."/>
            <person name="Hug L.A."/>
            <person name="Sharon I."/>
            <person name="Castelle C.J."/>
            <person name="Probst A.J."/>
            <person name="Thomas B.C."/>
            <person name="Singh A."/>
            <person name="Wilkins M.J."/>
            <person name="Karaoz U."/>
            <person name="Brodie E.L."/>
            <person name="Williams K.H."/>
            <person name="Hubbard S.S."/>
            <person name="Banfield J.F."/>
        </authorList>
    </citation>
    <scope>NUCLEOTIDE SEQUENCE [LARGE SCALE GENOMIC DNA]</scope>
</reference>
<evidence type="ECO:0000256" key="5">
    <source>
        <dbReference type="ARBA" id="ARBA00022989"/>
    </source>
</evidence>
<feature type="transmembrane region" description="Helical" evidence="7">
    <location>
        <begin position="20"/>
        <end position="42"/>
    </location>
</feature>
<dbReference type="PANTHER" id="PTHR30589:SF0">
    <property type="entry name" value="PHOSPHATIDYLGLYCEROL--PROLIPOPROTEIN DIACYLGLYCERYL TRANSFERASE"/>
    <property type="match status" value="1"/>
</dbReference>
<dbReference type="InterPro" id="IPR001640">
    <property type="entry name" value="Lgt"/>
</dbReference>
<name>A0A1F5ZU26_9BACT</name>
<evidence type="ECO:0000313" key="9">
    <source>
        <dbReference type="Proteomes" id="UP000176923"/>
    </source>
</evidence>
<keyword evidence="6 7" id="KW-0472">Membrane</keyword>
<feature type="transmembrane region" description="Helical" evidence="7">
    <location>
        <begin position="93"/>
        <end position="111"/>
    </location>
</feature>
<gene>
    <name evidence="8" type="ORF">A3D77_02625</name>
</gene>
<keyword evidence="4 7" id="KW-0812">Transmembrane</keyword>
<dbReference type="EMBL" id="MFJL01000022">
    <property type="protein sequence ID" value="OGG15567.1"/>
    <property type="molecule type" value="Genomic_DNA"/>
</dbReference>
<dbReference type="STRING" id="1798382.A3D77_02625"/>
<dbReference type="GO" id="GO:0008961">
    <property type="term" value="F:phosphatidylglycerol-prolipoprotein diacylglyceryl transferase activity"/>
    <property type="evidence" value="ECO:0007669"/>
    <property type="project" value="InterPro"/>
</dbReference>
<feature type="transmembrane region" description="Helical" evidence="7">
    <location>
        <begin position="118"/>
        <end position="138"/>
    </location>
</feature>
<comment type="caution">
    <text evidence="8">The sequence shown here is derived from an EMBL/GenBank/DDBJ whole genome shotgun (WGS) entry which is preliminary data.</text>
</comment>
<keyword evidence="5 7" id="KW-1133">Transmembrane helix</keyword>
<proteinExistence type="inferred from homology"/>
<feature type="transmembrane region" description="Helical" evidence="7">
    <location>
        <begin position="54"/>
        <end position="73"/>
    </location>
</feature>
<evidence type="ECO:0008006" key="10">
    <source>
        <dbReference type="Google" id="ProtNLM"/>
    </source>
</evidence>
<dbReference type="PANTHER" id="PTHR30589">
    <property type="entry name" value="PROLIPOPROTEIN DIACYLGLYCERYL TRANSFERASE"/>
    <property type="match status" value="1"/>
</dbReference>
<keyword evidence="2" id="KW-1003">Cell membrane</keyword>
<evidence type="ECO:0000256" key="6">
    <source>
        <dbReference type="ARBA" id="ARBA00023136"/>
    </source>
</evidence>
<evidence type="ECO:0000256" key="1">
    <source>
        <dbReference type="ARBA" id="ARBA00007150"/>
    </source>
</evidence>
<comment type="similarity">
    <text evidence="1">Belongs to the Lgt family.</text>
</comment>
<dbReference type="Proteomes" id="UP000176923">
    <property type="component" value="Unassembled WGS sequence"/>
</dbReference>
<dbReference type="GO" id="GO:0005886">
    <property type="term" value="C:plasma membrane"/>
    <property type="evidence" value="ECO:0007669"/>
    <property type="project" value="InterPro"/>
</dbReference>
<dbReference type="Pfam" id="PF01790">
    <property type="entry name" value="LGT"/>
    <property type="match status" value="1"/>
</dbReference>
<dbReference type="AlphaFoldDB" id="A0A1F5ZU26"/>
<keyword evidence="3" id="KW-0808">Transferase</keyword>